<dbReference type="Pfam" id="PF25053">
    <property type="entry name" value="DUF7791"/>
    <property type="match status" value="1"/>
</dbReference>
<reference evidence="2 3" key="1">
    <citation type="journal article" date="2024" name="IMA Fungus">
        <title>IMA Genome - F19 : A genome assembly and annotation guide to empower mycologists, including annotated draft genome sequences of Ceratocystis pirilliformis, Diaporthe australafricana, Fusarium ophioides, Paecilomyces lecythidis, and Sporothrix stenoceras.</title>
        <authorList>
            <person name="Aylward J."/>
            <person name="Wilson A.M."/>
            <person name="Visagie C.M."/>
            <person name="Spraker J."/>
            <person name="Barnes I."/>
            <person name="Buitendag C."/>
            <person name="Ceriani C."/>
            <person name="Del Mar Angel L."/>
            <person name="du Plessis D."/>
            <person name="Fuchs T."/>
            <person name="Gasser K."/>
            <person name="Kramer D."/>
            <person name="Li W."/>
            <person name="Munsamy K."/>
            <person name="Piso A."/>
            <person name="Price J.L."/>
            <person name="Sonnekus B."/>
            <person name="Thomas C."/>
            <person name="van der Nest A."/>
            <person name="van Dijk A."/>
            <person name="van Heerden A."/>
            <person name="van Vuuren N."/>
            <person name="Yilmaz N."/>
            <person name="Duong T.A."/>
            <person name="van der Merwe N.A."/>
            <person name="Wingfield M.J."/>
            <person name="Wingfield B.D."/>
        </authorList>
    </citation>
    <scope>NUCLEOTIDE SEQUENCE [LARGE SCALE GENOMIC DNA]</scope>
    <source>
        <strain evidence="2 3">CMW 18300</strain>
    </source>
</reference>
<evidence type="ECO:0000259" key="1">
    <source>
        <dbReference type="Pfam" id="PF25053"/>
    </source>
</evidence>
<comment type="caution">
    <text evidence="2">The sequence shown here is derived from an EMBL/GenBank/DDBJ whole genome shotgun (WGS) entry which is preliminary data.</text>
</comment>
<proteinExistence type="predicted"/>
<dbReference type="Proteomes" id="UP001583177">
    <property type="component" value="Unassembled WGS sequence"/>
</dbReference>
<name>A0ABR3WST0_9PEZI</name>
<gene>
    <name evidence="2" type="ORF">Daus18300_006739</name>
</gene>
<dbReference type="PANTHER" id="PTHR10039:SF5">
    <property type="entry name" value="NACHT DOMAIN-CONTAINING PROTEIN"/>
    <property type="match status" value="1"/>
</dbReference>
<dbReference type="PANTHER" id="PTHR10039">
    <property type="entry name" value="AMELOGENIN"/>
    <property type="match status" value="1"/>
</dbReference>
<protein>
    <recommendedName>
        <fullName evidence="1">DUF7791 domain-containing protein</fullName>
    </recommendedName>
</protein>
<sequence>MLKQIPDTILNVCRNRSGFEAWELGELKEALRLLLQRTDLSTRFCFFIDGLDQYGGEPQDVVDVIQSLTKSAHVCASSRPWHVFKDSFTHPQKTLAVQYFTKDDLASFVHDEETLNGKDEYPTLKTVLDAVPLDLFAYFEAIIKKIKHVHRKQMAQIFLVTVDAVSPLPLYAFAFLEQQSRDVQIRPVTMSQANDICESWKSKIRNRCGDLLITREDHDSSAPLHLHVDFLHRTREVGDSFFDPRITLCEMSLFQMKTLAAENSINDTTSLVDEILYYSYEIERTSESTNYRLIAIMDEMDRVKSLHCNSQKYHSDARHLPKGRRLLGKYTEGGKCNFLALTVQARLVTYVRNALDNNPQAISKDGKPLLDYALAPLEPSRVTPAALRRHTERESASVDIEMLQLLLEKGAKPNDRAVSL</sequence>
<evidence type="ECO:0000313" key="2">
    <source>
        <dbReference type="EMBL" id="KAL1866504.1"/>
    </source>
</evidence>
<evidence type="ECO:0000313" key="3">
    <source>
        <dbReference type="Proteomes" id="UP001583177"/>
    </source>
</evidence>
<accession>A0ABR3WST0</accession>
<dbReference type="InterPro" id="IPR056693">
    <property type="entry name" value="DUF7791"/>
</dbReference>
<keyword evidence="3" id="KW-1185">Reference proteome</keyword>
<dbReference type="EMBL" id="JAWRVE010000055">
    <property type="protein sequence ID" value="KAL1866504.1"/>
    <property type="molecule type" value="Genomic_DNA"/>
</dbReference>
<organism evidence="2 3">
    <name type="scientific">Diaporthe australafricana</name>
    <dbReference type="NCBI Taxonomy" id="127596"/>
    <lineage>
        <taxon>Eukaryota</taxon>
        <taxon>Fungi</taxon>
        <taxon>Dikarya</taxon>
        <taxon>Ascomycota</taxon>
        <taxon>Pezizomycotina</taxon>
        <taxon>Sordariomycetes</taxon>
        <taxon>Sordariomycetidae</taxon>
        <taxon>Diaporthales</taxon>
        <taxon>Diaporthaceae</taxon>
        <taxon>Diaporthe</taxon>
    </lineage>
</organism>
<feature type="domain" description="DUF7791" evidence="1">
    <location>
        <begin position="146"/>
        <end position="234"/>
    </location>
</feature>